<dbReference type="FunFam" id="3.40.50.2300:FF:000001">
    <property type="entry name" value="DNA-binding response regulator PhoB"/>
    <property type="match status" value="1"/>
</dbReference>
<evidence type="ECO:0000256" key="7">
    <source>
        <dbReference type="ARBA" id="ARBA00024867"/>
    </source>
</evidence>
<dbReference type="Proteomes" id="UP000290273">
    <property type="component" value="Unassembled WGS sequence"/>
</dbReference>
<dbReference type="Gene3D" id="6.10.250.690">
    <property type="match status" value="1"/>
</dbReference>
<dbReference type="Gene3D" id="3.40.50.2300">
    <property type="match status" value="1"/>
</dbReference>
<dbReference type="PROSITE" id="PS50110">
    <property type="entry name" value="RESPONSE_REGULATORY"/>
    <property type="match status" value="1"/>
</dbReference>
<keyword evidence="2 8" id="KW-0597">Phosphoprotein</keyword>
<reference evidence="12 15" key="2">
    <citation type="submission" date="2022-09" db="EMBL/GenBank/DDBJ databases">
        <title>complete genome sequences of Clostridium tetani str. KHSU-234311-028 isolated from soil.</title>
        <authorList>
            <person name="Sekizuka T."/>
            <person name="Shitada C."/>
            <person name="Takahashi M."/>
            <person name="Kuroda M."/>
        </authorList>
    </citation>
    <scope>NUCLEOTIDE SEQUENCE [LARGE SCALE GENOMIC DNA]</scope>
    <source>
        <strain evidence="12 15">KHSU-234311-028</strain>
    </source>
</reference>
<evidence type="ECO:0000313" key="13">
    <source>
        <dbReference type="EMBL" id="RXI52355.1"/>
    </source>
</evidence>
<keyword evidence="5 9" id="KW-0238">DNA-binding</keyword>
<dbReference type="PANTHER" id="PTHR48111:SF1">
    <property type="entry name" value="TWO-COMPONENT RESPONSE REGULATOR ORR33"/>
    <property type="match status" value="1"/>
</dbReference>
<organism evidence="12 15">
    <name type="scientific">Clostridium tetani</name>
    <dbReference type="NCBI Taxonomy" id="1513"/>
    <lineage>
        <taxon>Bacteria</taxon>
        <taxon>Bacillati</taxon>
        <taxon>Bacillota</taxon>
        <taxon>Clostridia</taxon>
        <taxon>Eubacteriales</taxon>
        <taxon>Clostridiaceae</taxon>
        <taxon>Clostridium</taxon>
    </lineage>
</organism>
<dbReference type="EMBL" id="AP026818">
    <property type="protein sequence ID" value="BDR81219.1"/>
    <property type="molecule type" value="Genomic_DNA"/>
</dbReference>
<evidence type="ECO:0000256" key="1">
    <source>
        <dbReference type="ARBA" id="ARBA00018672"/>
    </source>
</evidence>
<evidence type="ECO:0000313" key="14">
    <source>
        <dbReference type="Proteomes" id="UP000290273"/>
    </source>
</evidence>
<dbReference type="RefSeq" id="WP_023438426.1">
    <property type="nucleotide sequence ID" value="NZ_AP026804.1"/>
</dbReference>
<proteinExistence type="predicted"/>
<keyword evidence="6" id="KW-0804">Transcription</keyword>
<reference evidence="13 14" key="1">
    <citation type="submission" date="2018-06" db="EMBL/GenBank/DDBJ databases">
        <title>Genome conservation of Clostridium tetani.</title>
        <authorList>
            <person name="Bruggemann H."/>
            <person name="Popoff M.R."/>
        </authorList>
    </citation>
    <scope>NUCLEOTIDE SEQUENCE [LARGE SCALE GENOMIC DNA]</scope>
    <source>
        <strain evidence="13 14">63.05</strain>
    </source>
</reference>
<evidence type="ECO:0000256" key="2">
    <source>
        <dbReference type="ARBA" id="ARBA00022553"/>
    </source>
</evidence>
<protein>
    <recommendedName>
        <fullName evidence="1">Stage 0 sporulation protein A homolog</fullName>
    </recommendedName>
</protein>
<keyword evidence="3" id="KW-0902">Two-component regulatory system</keyword>
<feature type="domain" description="OmpR/PhoB-type" evidence="11">
    <location>
        <begin position="124"/>
        <end position="222"/>
    </location>
</feature>
<dbReference type="SMART" id="SM00862">
    <property type="entry name" value="Trans_reg_C"/>
    <property type="match status" value="1"/>
</dbReference>
<dbReference type="SMART" id="SM00448">
    <property type="entry name" value="REC"/>
    <property type="match status" value="1"/>
</dbReference>
<evidence type="ECO:0000259" key="11">
    <source>
        <dbReference type="PROSITE" id="PS51755"/>
    </source>
</evidence>
<evidence type="ECO:0000313" key="15">
    <source>
        <dbReference type="Proteomes" id="UP001321763"/>
    </source>
</evidence>
<dbReference type="InterPro" id="IPR001789">
    <property type="entry name" value="Sig_transdc_resp-reg_receiver"/>
</dbReference>
<dbReference type="GO" id="GO:0003677">
    <property type="term" value="F:DNA binding"/>
    <property type="evidence" value="ECO:0007669"/>
    <property type="project" value="UniProtKB-UniRule"/>
</dbReference>
<evidence type="ECO:0000256" key="3">
    <source>
        <dbReference type="ARBA" id="ARBA00023012"/>
    </source>
</evidence>
<feature type="DNA-binding region" description="OmpR/PhoB-type" evidence="9">
    <location>
        <begin position="124"/>
        <end position="222"/>
    </location>
</feature>
<dbReference type="InterPro" id="IPR001867">
    <property type="entry name" value="OmpR/PhoB-type_DNA-bd"/>
</dbReference>
<comment type="function">
    <text evidence="7">May play the central regulatory role in sporulation. It may be an element of the effector pathway responsible for the activation of sporulation genes in response to nutritional stress. Spo0A may act in concert with spo0H (a sigma factor) to control the expression of some genes that are critical to the sporulation process.</text>
</comment>
<evidence type="ECO:0000256" key="6">
    <source>
        <dbReference type="ARBA" id="ARBA00023163"/>
    </source>
</evidence>
<feature type="domain" description="Response regulatory" evidence="10">
    <location>
        <begin position="2"/>
        <end position="116"/>
    </location>
</feature>
<dbReference type="CDD" id="cd00383">
    <property type="entry name" value="trans_reg_C"/>
    <property type="match status" value="1"/>
</dbReference>
<dbReference type="Pfam" id="PF00486">
    <property type="entry name" value="Trans_reg_C"/>
    <property type="match status" value="1"/>
</dbReference>
<dbReference type="Pfam" id="PF00072">
    <property type="entry name" value="Response_reg"/>
    <property type="match status" value="1"/>
</dbReference>
<gene>
    <name evidence="13" type="ORF">DP131_12515</name>
    <name evidence="12" type="ORF">K234311028_14650</name>
</gene>
<accession>A0ABC8EDV8</accession>
<feature type="modified residue" description="4-aspartylphosphate" evidence="8">
    <location>
        <position position="51"/>
    </location>
</feature>
<evidence type="ECO:0000256" key="4">
    <source>
        <dbReference type="ARBA" id="ARBA00023015"/>
    </source>
</evidence>
<dbReference type="SUPFAM" id="SSF52172">
    <property type="entry name" value="CheY-like"/>
    <property type="match status" value="1"/>
</dbReference>
<evidence type="ECO:0000256" key="8">
    <source>
        <dbReference type="PROSITE-ProRule" id="PRU00169"/>
    </source>
</evidence>
<keyword evidence="4" id="KW-0805">Transcription regulation</keyword>
<dbReference type="Proteomes" id="UP001321763">
    <property type="component" value="Chromosome"/>
</dbReference>
<dbReference type="InterPro" id="IPR036388">
    <property type="entry name" value="WH-like_DNA-bd_sf"/>
</dbReference>
<evidence type="ECO:0000313" key="12">
    <source>
        <dbReference type="EMBL" id="BDR81219.1"/>
    </source>
</evidence>
<dbReference type="GO" id="GO:0000160">
    <property type="term" value="P:phosphorelay signal transduction system"/>
    <property type="evidence" value="ECO:0007669"/>
    <property type="project" value="UniProtKB-KW"/>
</dbReference>
<dbReference type="PROSITE" id="PS51755">
    <property type="entry name" value="OMPR_PHOB"/>
    <property type="match status" value="1"/>
</dbReference>
<dbReference type="InterPro" id="IPR039420">
    <property type="entry name" value="WalR-like"/>
</dbReference>
<dbReference type="Gene3D" id="1.10.10.10">
    <property type="entry name" value="Winged helix-like DNA-binding domain superfamily/Winged helix DNA-binding domain"/>
    <property type="match status" value="1"/>
</dbReference>
<dbReference type="InterPro" id="IPR011006">
    <property type="entry name" value="CheY-like_superfamily"/>
</dbReference>
<evidence type="ECO:0000256" key="5">
    <source>
        <dbReference type="ARBA" id="ARBA00023125"/>
    </source>
</evidence>
<dbReference type="EMBL" id="QMAU01000050">
    <property type="protein sequence ID" value="RXI52355.1"/>
    <property type="molecule type" value="Genomic_DNA"/>
</dbReference>
<evidence type="ECO:0000259" key="10">
    <source>
        <dbReference type="PROSITE" id="PS50110"/>
    </source>
</evidence>
<dbReference type="PANTHER" id="PTHR48111">
    <property type="entry name" value="REGULATOR OF RPOS"/>
    <property type="match status" value="1"/>
</dbReference>
<dbReference type="AlphaFoldDB" id="A0ABC8EDV8"/>
<name>A0ABC8EDV8_CLOTA</name>
<sequence length="222" mass="25389">MKLLIVEDEKQLLESIAEGLRLSGYVVDIAENGKEAEEMCFVEDYDLVILDINLPLMDGFSVLKSIREHNKTVNIIMLTAKSDVEDRVLGLDLGANDYMIKPFHFEELEARIRSLLRRKTVQQDAVIVCGPIKFDTNSRTVQIHDENLKLTKKETTILEYLILNKSRIVSQEEILDHVWGDSVDFLSNTVRVHMSTLRRKLKDKAGCNIIKNVIGEGYIIDE</sequence>
<evidence type="ECO:0000256" key="9">
    <source>
        <dbReference type="PROSITE-ProRule" id="PRU01091"/>
    </source>
</evidence>